<dbReference type="Proteomes" id="UP000306319">
    <property type="component" value="Unassembled WGS sequence"/>
</dbReference>
<sequence length="348" mass="39501">MRIFLPEWAPQESVLMALPTANTDWEYILEEAQSQYQRIIKTFTDEGVCVVLLCHDANEAHDILQSCDQDLIRYIETDYNDTWTRDYGPISVIKDDRLRALDFGFNGWGLKFASDKDNLAVSRLNKTSVIDDNTYRNERDFILEGGSIETDGEGSLLTTSLCLCSPNRNGGLSKTEVERQLRLRLGVDHVLFLDYGALEGDDTDSHIDTLARLAPENIILFTGCRNIDDPQFEELLQMRAQLTMFRNATGEPFNLVELPLPDAIFDESGLRLPATYANYLVTNNVVFMPTYQQPQNDFLAMQTIKIAFPDHKVVGIDCTTLIKQHGSLHCATMQIPKNLFNPSIYDKQ</sequence>
<protein>
    <submittedName>
        <fullName evidence="1">Agmatine deiminase family protein</fullName>
    </submittedName>
</protein>
<accession>A0AC61RCA5</accession>
<gene>
    <name evidence="1" type="ORF">E5331_16120</name>
</gene>
<evidence type="ECO:0000313" key="1">
    <source>
        <dbReference type="EMBL" id="TGY77028.1"/>
    </source>
</evidence>
<organism evidence="1 2">
    <name type="scientific">Lepagella muris</name>
    <dbReference type="NCBI Taxonomy" id="3032870"/>
    <lineage>
        <taxon>Bacteria</taxon>
        <taxon>Pseudomonadati</taxon>
        <taxon>Bacteroidota</taxon>
        <taxon>Bacteroidia</taxon>
        <taxon>Bacteroidales</taxon>
        <taxon>Muribaculaceae</taxon>
        <taxon>Lepagella</taxon>
    </lineage>
</organism>
<name>A0AC61RCA5_9BACT</name>
<comment type="caution">
    <text evidence="1">The sequence shown here is derived from an EMBL/GenBank/DDBJ whole genome shotgun (WGS) entry which is preliminary data.</text>
</comment>
<evidence type="ECO:0000313" key="2">
    <source>
        <dbReference type="Proteomes" id="UP000306319"/>
    </source>
</evidence>
<dbReference type="EMBL" id="SRYB01000031">
    <property type="protein sequence ID" value="TGY77028.1"/>
    <property type="molecule type" value="Genomic_DNA"/>
</dbReference>
<keyword evidence="2" id="KW-1185">Reference proteome</keyword>
<proteinExistence type="predicted"/>
<reference evidence="1" key="1">
    <citation type="submission" date="2019-04" db="EMBL/GenBank/DDBJ databases">
        <title>Microbes associate with the intestines of laboratory mice.</title>
        <authorList>
            <person name="Navarre W."/>
            <person name="Wong E."/>
            <person name="Huang K."/>
            <person name="Tropini C."/>
            <person name="Ng K."/>
            <person name="Yu B."/>
        </authorList>
    </citation>
    <scope>NUCLEOTIDE SEQUENCE</scope>
    <source>
        <strain evidence="1">NM04_E33</strain>
    </source>
</reference>